<feature type="repeat" description="WD" evidence="3">
    <location>
        <begin position="620"/>
        <end position="654"/>
    </location>
</feature>
<accession>A0A8K0UM40</accession>
<reference evidence="6" key="1">
    <citation type="journal article" date="2021" name="New Phytol.">
        <title>Evolutionary innovations through gain and loss of genes in the ectomycorrhizal Boletales.</title>
        <authorList>
            <person name="Wu G."/>
            <person name="Miyauchi S."/>
            <person name="Morin E."/>
            <person name="Kuo A."/>
            <person name="Drula E."/>
            <person name="Varga T."/>
            <person name="Kohler A."/>
            <person name="Feng B."/>
            <person name="Cao Y."/>
            <person name="Lipzen A."/>
            <person name="Daum C."/>
            <person name="Hundley H."/>
            <person name="Pangilinan J."/>
            <person name="Johnson J."/>
            <person name="Barry K."/>
            <person name="LaButti K."/>
            <person name="Ng V."/>
            <person name="Ahrendt S."/>
            <person name="Min B."/>
            <person name="Choi I.G."/>
            <person name="Park H."/>
            <person name="Plett J.M."/>
            <person name="Magnuson J."/>
            <person name="Spatafora J.W."/>
            <person name="Nagy L.G."/>
            <person name="Henrissat B."/>
            <person name="Grigoriev I.V."/>
            <person name="Yang Z.L."/>
            <person name="Xu J."/>
            <person name="Martin F.M."/>
        </authorList>
    </citation>
    <scope>NUCLEOTIDE SEQUENCE</scope>
    <source>
        <strain evidence="6">KKN 215</strain>
    </source>
</reference>
<dbReference type="Pfam" id="PF12894">
    <property type="entry name" value="ANAPC4_WD40"/>
    <property type="match status" value="1"/>
</dbReference>
<evidence type="ECO:0000313" key="6">
    <source>
        <dbReference type="EMBL" id="KAH8099863.1"/>
    </source>
</evidence>
<dbReference type="Proteomes" id="UP000813824">
    <property type="component" value="Unassembled WGS sequence"/>
</dbReference>
<dbReference type="InterPro" id="IPR036322">
    <property type="entry name" value="WD40_repeat_dom_sf"/>
</dbReference>
<feature type="repeat" description="WD" evidence="3">
    <location>
        <begin position="822"/>
        <end position="855"/>
    </location>
</feature>
<protein>
    <submittedName>
        <fullName evidence="6">WD40-repeat-containing domain protein</fullName>
    </submittedName>
</protein>
<feature type="compositionally biased region" description="Low complexity" evidence="4">
    <location>
        <begin position="425"/>
        <end position="436"/>
    </location>
</feature>
<evidence type="ECO:0000256" key="1">
    <source>
        <dbReference type="ARBA" id="ARBA00022574"/>
    </source>
</evidence>
<keyword evidence="7" id="KW-1185">Reference proteome</keyword>
<gene>
    <name evidence="6" type="ORF">BXZ70DRAFT_223361</name>
</gene>
<evidence type="ECO:0000313" key="7">
    <source>
        <dbReference type="Proteomes" id="UP000813824"/>
    </source>
</evidence>
<dbReference type="PANTHER" id="PTHR19879:SF9">
    <property type="entry name" value="TRANSCRIPTION INITIATION FACTOR TFIID SUBUNIT 5"/>
    <property type="match status" value="1"/>
</dbReference>
<dbReference type="Gene3D" id="2.130.10.10">
    <property type="entry name" value="YVTN repeat-like/Quinoprotein amine dehydrogenase"/>
    <property type="match status" value="2"/>
</dbReference>
<dbReference type="InterPro" id="IPR015943">
    <property type="entry name" value="WD40/YVTN_repeat-like_dom_sf"/>
</dbReference>
<feature type="repeat" description="WD" evidence="3">
    <location>
        <begin position="696"/>
        <end position="737"/>
    </location>
</feature>
<organism evidence="6 7">
    <name type="scientific">Cristinia sonorae</name>
    <dbReference type="NCBI Taxonomy" id="1940300"/>
    <lineage>
        <taxon>Eukaryota</taxon>
        <taxon>Fungi</taxon>
        <taxon>Dikarya</taxon>
        <taxon>Basidiomycota</taxon>
        <taxon>Agaricomycotina</taxon>
        <taxon>Agaricomycetes</taxon>
        <taxon>Agaricomycetidae</taxon>
        <taxon>Agaricales</taxon>
        <taxon>Pleurotineae</taxon>
        <taxon>Stephanosporaceae</taxon>
        <taxon>Cristinia</taxon>
    </lineage>
</organism>
<dbReference type="PROSITE" id="PS00678">
    <property type="entry name" value="WD_REPEATS_1"/>
    <property type="match status" value="1"/>
</dbReference>
<dbReference type="Pfam" id="PF00400">
    <property type="entry name" value="WD40"/>
    <property type="match status" value="6"/>
</dbReference>
<feature type="repeat" description="WD" evidence="3">
    <location>
        <begin position="521"/>
        <end position="553"/>
    </location>
</feature>
<feature type="region of interest" description="Disordered" evidence="4">
    <location>
        <begin position="401"/>
        <end position="444"/>
    </location>
</feature>
<dbReference type="SMART" id="SM00320">
    <property type="entry name" value="WD40"/>
    <property type="match status" value="8"/>
</dbReference>
<dbReference type="InterPro" id="IPR019775">
    <property type="entry name" value="WD40_repeat_CS"/>
</dbReference>
<dbReference type="SUPFAM" id="SSF50978">
    <property type="entry name" value="WD40 repeat-like"/>
    <property type="match status" value="2"/>
</dbReference>
<feature type="domain" description="Anaphase-promoting complex subunit 4-like WD40" evidence="5">
    <location>
        <begin position="534"/>
        <end position="589"/>
    </location>
</feature>
<evidence type="ECO:0000256" key="4">
    <source>
        <dbReference type="SAM" id="MobiDB-lite"/>
    </source>
</evidence>
<dbReference type="EMBL" id="JAEVFJ010000018">
    <property type="protein sequence ID" value="KAH8099863.1"/>
    <property type="molecule type" value="Genomic_DNA"/>
</dbReference>
<sequence>MSKAKLSKTPWKIYEEELHNKGFGLPLWYPEPSPKGWDLQIGDVGFIEDGGFIPMFNACSGQCNGGWGLPENFEPFDIRTHLVSARERAIPVGKSIFSAGVRVNHATAEARAADFAEASFNFHTSKERGAFLFVRGGAGKTEVMNNKKMPLYMLKNIDYWLAQAEQELGEGSKKPEDFIFVRGHVKTTSWGVAAFAGSQSRHGVTIAAGYGPVTGNIEIEHSDANTANIDSRWGPEDSDHDVADQCIFVNYFKFRRRLWMKAIQAAAGPHILPKSGDSDDEFEVVTRDTESETDEDPVNHLLNYILTHSDAEGAVASDGDLTELLGVSMEATISVEPVNSYVCDLLLPQRHEWPSAEQIIQHLEQLKPEIEVVNGVGMISQEYAVRRLHNGPGFAGFQFGFTEEPEAGPSRTRQDVGMGGTHEGSAQQHAQSSHQSIGGAGLNDAETADVASAVEAADMAEAIRIAEAAEAAEVAASFDEGFPNIPDDKLTPAGSTTAQGKITLGDRTVDWPHLQLVDPDENDDNACVGSFHISPNAELIAVGYEDGMVRVWNSRKWSLVLRISNHHQQTVSSLKFSPDSKLLASAARQVFVLDVQEAREGRYRELCELRGLGEDVNNMIWDLSFSPDSNTIAVASLDGKVRIYRANDGTPIRILDGLQGLVSHVKFSPDGLHMVATSDSSGYIWNAYSGELLGMLDGHTGNIWSIDFSPDSKRVVTGGDDHTCRIWNVENGEELVIIREHTAPVWTVGFSADGNNVMAGSYDRTVTICDSYVGTRRHLLQFQRFTITAGAFSPRGHFIAMGLSDGSVKLFDAAAGVEICDLFGHEDHIKDVQFSPRDDMLLTSADDGCIRVWSLVDILRVHC</sequence>
<dbReference type="InterPro" id="IPR024977">
    <property type="entry name" value="Apc4-like_WD40_dom"/>
</dbReference>
<dbReference type="PROSITE" id="PS50082">
    <property type="entry name" value="WD_REPEATS_2"/>
    <property type="match status" value="5"/>
</dbReference>
<keyword evidence="2" id="KW-0677">Repeat</keyword>
<dbReference type="OrthoDB" id="2615105at2759"/>
<dbReference type="PANTHER" id="PTHR19879">
    <property type="entry name" value="TRANSCRIPTION INITIATION FACTOR TFIID"/>
    <property type="match status" value="1"/>
</dbReference>
<evidence type="ECO:0000256" key="2">
    <source>
        <dbReference type="ARBA" id="ARBA00022737"/>
    </source>
</evidence>
<evidence type="ECO:0000256" key="3">
    <source>
        <dbReference type="PROSITE-ProRule" id="PRU00221"/>
    </source>
</evidence>
<name>A0A8K0UM40_9AGAR</name>
<evidence type="ECO:0000259" key="5">
    <source>
        <dbReference type="Pfam" id="PF12894"/>
    </source>
</evidence>
<feature type="repeat" description="WD" evidence="3">
    <location>
        <begin position="738"/>
        <end position="768"/>
    </location>
</feature>
<dbReference type="CDD" id="cd00200">
    <property type="entry name" value="WD40"/>
    <property type="match status" value="1"/>
</dbReference>
<dbReference type="PROSITE" id="PS50294">
    <property type="entry name" value="WD_REPEATS_REGION"/>
    <property type="match status" value="2"/>
</dbReference>
<dbReference type="InterPro" id="IPR001680">
    <property type="entry name" value="WD40_rpt"/>
</dbReference>
<comment type="caution">
    <text evidence="6">The sequence shown here is derived from an EMBL/GenBank/DDBJ whole genome shotgun (WGS) entry which is preliminary data.</text>
</comment>
<proteinExistence type="predicted"/>
<keyword evidence="1 3" id="KW-0853">WD repeat</keyword>
<dbReference type="AlphaFoldDB" id="A0A8K0UM40"/>